<feature type="domain" description="Response regulatory" evidence="2">
    <location>
        <begin position="3"/>
        <end position="114"/>
    </location>
</feature>
<dbReference type="PANTHER" id="PTHR37299">
    <property type="entry name" value="TRANSCRIPTIONAL REGULATOR-RELATED"/>
    <property type="match status" value="1"/>
</dbReference>
<protein>
    <submittedName>
        <fullName evidence="4">LytR/AlgR family response regulator transcription factor</fullName>
    </submittedName>
</protein>
<keyword evidence="5" id="KW-1185">Reference proteome</keyword>
<dbReference type="PROSITE" id="PS50110">
    <property type="entry name" value="RESPONSE_REGULATORY"/>
    <property type="match status" value="1"/>
</dbReference>
<dbReference type="SMART" id="SM00448">
    <property type="entry name" value="REC"/>
    <property type="match status" value="1"/>
</dbReference>
<dbReference type="PROSITE" id="PS50930">
    <property type="entry name" value="HTH_LYTTR"/>
    <property type="match status" value="1"/>
</dbReference>
<dbReference type="InterPro" id="IPR007492">
    <property type="entry name" value="LytTR_DNA-bd_dom"/>
</dbReference>
<sequence>MITAIAIDDEPIALDVVANHAAKVPFLELQASFTNAFEAMDHLRQYPVDLLFLDIKMPDISGIEFFRSLSKKPLVVFTTAYSEHAVAGFELDAVDYLLKPFSLARFLKACNKVQEWLKLRGTNGNIPAYFFVKTGYDQVKIAFEDIDYLEATGNYVNFVLRDRHILSRMTITECEELLPQDRFIRIHRSFIASIAHVQKIERHQLTVNGSILPIGASYMTATKRLSEKS</sequence>
<dbReference type="InterPro" id="IPR001789">
    <property type="entry name" value="Sig_transdc_resp-reg_receiver"/>
</dbReference>
<keyword evidence="1" id="KW-0597">Phosphoprotein</keyword>
<reference evidence="5" key="1">
    <citation type="journal article" date="2019" name="Int. J. Syst. Evol. Microbiol.">
        <title>The Global Catalogue of Microorganisms (GCM) 10K type strain sequencing project: providing services to taxonomists for standard genome sequencing and annotation.</title>
        <authorList>
            <consortium name="The Broad Institute Genomics Platform"/>
            <consortium name="The Broad Institute Genome Sequencing Center for Infectious Disease"/>
            <person name="Wu L."/>
            <person name="Ma J."/>
        </authorList>
    </citation>
    <scope>NUCLEOTIDE SEQUENCE [LARGE SCALE GENOMIC DNA]</scope>
    <source>
        <strain evidence="5">KCTC 52416</strain>
    </source>
</reference>
<dbReference type="PANTHER" id="PTHR37299:SF1">
    <property type="entry name" value="STAGE 0 SPORULATION PROTEIN A HOMOLOG"/>
    <property type="match status" value="1"/>
</dbReference>
<dbReference type="SMART" id="SM00850">
    <property type="entry name" value="LytTR"/>
    <property type="match status" value="1"/>
</dbReference>
<dbReference type="Gene3D" id="3.40.50.2300">
    <property type="match status" value="1"/>
</dbReference>
<dbReference type="EMBL" id="JBHRTA010000062">
    <property type="protein sequence ID" value="MFC3200151.1"/>
    <property type="molecule type" value="Genomic_DNA"/>
</dbReference>
<gene>
    <name evidence="4" type="ORF">ACFOET_21195</name>
</gene>
<dbReference type="Gene3D" id="2.40.50.1020">
    <property type="entry name" value="LytTr DNA-binding domain"/>
    <property type="match status" value="1"/>
</dbReference>
<proteinExistence type="predicted"/>
<dbReference type="Pfam" id="PF04397">
    <property type="entry name" value="LytTR"/>
    <property type="match status" value="1"/>
</dbReference>
<dbReference type="SUPFAM" id="SSF52172">
    <property type="entry name" value="CheY-like"/>
    <property type="match status" value="1"/>
</dbReference>
<evidence type="ECO:0000313" key="4">
    <source>
        <dbReference type="EMBL" id="MFC3200151.1"/>
    </source>
</evidence>
<dbReference type="InterPro" id="IPR046947">
    <property type="entry name" value="LytR-like"/>
</dbReference>
<organism evidence="4 5">
    <name type="scientific">Parapedobacter deserti</name>
    <dbReference type="NCBI Taxonomy" id="1912957"/>
    <lineage>
        <taxon>Bacteria</taxon>
        <taxon>Pseudomonadati</taxon>
        <taxon>Bacteroidota</taxon>
        <taxon>Sphingobacteriia</taxon>
        <taxon>Sphingobacteriales</taxon>
        <taxon>Sphingobacteriaceae</taxon>
        <taxon>Parapedobacter</taxon>
    </lineage>
</organism>
<dbReference type="InterPro" id="IPR011006">
    <property type="entry name" value="CheY-like_superfamily"/>
</dbReference>
<accession>A0ABV7JVI5</accession>
<dbReference type="Pfam" id="PF00072">
    <property type="entry name" value="Response_reg"/>
    <property type="match status" value="1"/>
</dbReference>
<evidence type="ECO:0000259" key="2">
    <source>
        <dbReference type="PROSITE" id="PS50110"/>
    </source>
</evidence>
<name>A0ABV7JVI5_9SPHI</name>
<dbReference type="RefSeq" id="WP_379026455.1">
    <property type="nucleotide sequence ID" value="NZ_JBHRTA010000062.1"/>
</dbReference>
<feature type="domain" description="HTH LytTR-type" evidence="3">
    <location>
        <begin position="130"/>
        <end position="228"/>
    </location>
</feature>
<evidence type="ECO:0000313" key="5">
    <source>
        <dbReference type="Proteomes" id="UP001595526"/>
    </source>
</evidence>
<dbReference type="Proteomes" id="UP001595526">
    <property type="component" value="Unassembled WGS sequence"/>
</dbReference>
<feature type="modified residue" description="4-aspartylphosphate" evidence="1">
    <location>
        <position position="54"/>
    </location>
</feature>
<comment type="caution">
    <text evidence="4">The sequence shown here is derived from an EMBL/GenBank/DDBJ whole genome shotgun (WGS) entry which is preliminary data.</text>
</comment>
<evidence type="ECO:0000259" key="3">
    <source>
        <dbReference type="PROSITE" id="PS50930"/>
    </source>
</evidence>
<evidence type="ECO:0000256" key="1">
    <source>
        <dbReference type="PROSITE-ProRule" id="PRU00169"/>
    </source>
</evidence>